<dbReference type="Pfam" id="PF01569">
    <property type="entry name" value="PAP2"/>
    <property type="match status" value="1"/>
</dbReference>
<gene>
    <name evidence="2" type="ORF">SAMN04488541_102359</name>
</gene>
<dbReference type="InterPro" id="IPR036938">
    <property type="entry name" value="PAP2/HPO_sf"/>
</dbReference>
<accession>A0A1I2HEQ9</accession>
<dbReference type="PANTHER" id="PTHR34599:SF2">
    <property type="entry name" value="TRAF-TYPE DOMAIN-CONTAINING PROTEIN"/>
    <property type="match status" value="1"/>
</dbReference>
<evidence type="ECO:0000313" key="3">
    <source>
        <dbReference type="Proteomes" id="UP000199513"/>
    </source>
</evidence>
<protein>
    <submittedName>
        <fullName evidence="2">PAP2 superfamily protein</fullName>
    </submittedName>
</protein>
<organism evidence="2 3">
    <name type="scientific">Thermoflexibacter ruber</name>
    <dbReference type="NCBI Taxonomy" id="1003"/>
    <lineage>
        <taxon>Bacteria</taxon>
        <taxon>Pseudomonadati</taxon>
        <taxon>Bacteroidota</taxon>
        <taxon>Cytophagia</taxon>
        <taxon>Cytophagales</taxon>
        <taxon>Thermoflexibacteraceae</taxon>
        <taxon>Thermoflexibacter</taxon>
    </lineage>
</organism>
<dbReference type="SUPFAM" id="SSF48317">
    <property type="entry name" value="Acid phosphatase/Vanadium-dependent haloperoxidase"/>
    <property type="match status" value="1"/>
</dbReference>
<dbReference type="EMBL" id="FONY01000023">
    <property type="protein sequence ID" value="SFF28089.1"/>
    <property type="molecule type" value="Genomic_DNA"/>
</dbReference>
<proteinExistence type="predicted"/>
<dbReference type="OrthoDB" id="7793240at2"/>
<dbReference type="RefSeq" id="WP_091546356.1">
    <property type="nucleotide sequence ID" value="NZ_FONY01000023.1"/>
</dbReference>
<dbReference type="InterPro" id="IPR052559">
    <property type="entry name" value="V-haloperoxidase"/>
</dbReference>
<dbReference type="CDD" id="cd03398">
    <property type="entry name" value="PAP2_haloperoxidase"/>
    <property type="match status" value="1"/>
</dbReference>
<evidence type="ECO:0000313" key="2">
    <source>
        <dbReference type="EMBL" id="SFF28089.1"/>
    </source>
</evidence>
<feature type="domain" description="Phosphatidic acid phosphatase type 2/haloperoxidase" evidence="1">
    <location>
        <begin position="309"/>
        <end position="416"/>
    </location>
</feature>
<evidence type="ECO:0000259" key="1">
    <source>
        <dbReference type="Pfam" id="PF01569"/>
    </source>
</evidence>
<dbReference type="Gene3D" id="1.10.606.20">
    <property type="match status" value="1"/>
</dbReference>
<name>A0A1I2HEQ9_9BACT</name>
<dbReference type="Proteomes" id="UP000199513">
    <property type="component" value="Unassembled WGS sequence"/>
</dbReference>
<keyword evidence="3" id="KW-1185">Reference proteome</keyword>
<dbReference type="InterPro" id="IPR000326">
    <property type="entry name" value="PAP2/HPO"/>
</dbReference>
<dbReference type="STRING" id="1003.SAMN04488541_102359"/>
<dbReference type="PANTHER" id="PTHR34599">
    <property type="entry name" value="PEROXIDASE-RELATED"/>
    <property type="match status" value="1"/>
</dbReference>
<dbReference type="AlphaFoldDB" id="A0A1I2HEQ9"/>
<sequence>MRKIIFFLMMIFGCTTQEIRQFDEPEIFHQVLEKVTEVIIHDIFSPPVSSRIYAYVSIAAYEAFIPNQTQYRSLENQLNGFEHVPKPEASKKYNFALASVKAIMTVARTLTFSVEKYNDFEKSIYQKFNYLPADIYENSIAYGEQIGKYVLAYAKDDNYLKTRGLRYTVKQNENKWQPTPPQYADGMEPYWHTIRTMVLDSAGQFPAPAPFAFSKEKNSDFWKELMEVYHTVNSLTEEQKKIALFWDDNAFVMNVQGHVAFADKKMTPAGHWMAITRTVCRLAKKNSAESIEAYLRVALALHEGFIACWNEKYKYEKIRPETAINQFLDTKWTPFLQSPPFPEYTSGHSTISAASAEALTYSIGDNIAFTDSTEFPYNHGVRSFDSFRKAAAECSLSRVYGGIHYTSGCREGLKMGEKIGRYINEKIVTRK</sequence>
<reference evidence="2 3" key="1">
    <citation type="submission" date="2016-10" db="EMBL/GenBank/DDBJ databases">
        <authorList>
            <person name="de Groot N.N."/>
        </authorList>
    </citation>
    <scope>NUCLEOTIDE SEQUENCE [LARGE SCALE GENOMIC DNA]</scope>
    <source>
        <strain>GEY</strain>
        <strain evidence="3">DSM 9560</strain>
    </source>
</reference>